<dbReference type="STRING" id="1229662.W3WLL6"/>
<dbReference type="InParanoid" id="W3WLL6"/>
<dbReference type="EMBL" id="KI912121">
    <property type="protein sequence ID" value="ETS73711.1"/>
    <property type="molecule type" value="Genomic_DNA"/>
</dbReference>
<sequence length="382" mass="41104">MAVPRILITGATGYIGGTILHRLITNALPTLGEVSITVLVRGEDRAKRLEEKYGSHIKCVEFDDWNQGEFLQVPSSLLVASEIASQHDIVINAGSGFHPPSAEALVRGLAKRKERRGPAWMLHTSGCSNIADMPMTGTARPDAEYHDADAEAVYEFEKLLEANEGPYPQRTSELLVLDTGIETGVNVLSVQAPCIFGPGEGLFQQAGLVIPILMAYVLSRGYGFALHQGTAVIDIVHVADLADWYIFCILQVLRNGGSNLPSGKKGIVFPTNGRKTMYSIAMDCAKAAFDRGVLPNDAVHGPKEPEVRTVDLAEAATTTAGNLQVAEAGWGGHRRTTGTVAKALGWNPVHGLESWNEDLEHELSCALEGKRGVTIDNCIAEK</sequence>
<dbReference type="SUPFAM" id="SSF51735">
    <property type="entry name" value="NAD(P)-binding Rossmann-fold domains"/>
    <property type="match status" value="1"/>
</dbReference>
<dbReference type="GO" id="GO:0004029">
    <property type="term" value="F:aldehyde dehydrogenase (NAD+) activity"/>
    <property type="evidence" value="ECO:0007669"/>
    <property type="project" value="TreeGrafter"/>
</dbReference>
<dbReference type="InterPro" id="IPR001509">
    <property type="entry name" value="Epimerase_deHydtase"/>
</dbReference>
<dbReference type="AlphaFoldDB" id="W3WLL6"/>
<gene>
    <name evidence="2" type="ORF">PFICI_14657</name>
</gene>
<evidence type="ECO:0000259" key="1">
    <source>
        <dbReference type="Pfam" id="PF01370"/>
    </source>
</evidence>
<name>W3WLL6_PESFW</name>
<dbReference type="InterPro" id="IPR036291">
    <property type="entry name" value="NAD(P)-bd_dom_sf"/>
</dbReference>
<dbReference type="OMA" id="ANFDWVH"/>
<dbReference type="KEGG" id="pfy:PFICI_14657"/>
<evidence type="ECO:0000313" key="3">
    <source>
        <dbReference type="Proteomes" id="UP000030651"/>
    </source>
</evidence>
<feature type="domain" description="NAD-dependent epimerase/dehydratase" evidence="1">
    <location>
        <begin position="6"/>
        <end position="251"/>
    </location>
</feature>
<dbReference type="GeneID" id="19279670"/>
<dbReference type="GO" id="GO:0005737">
    <property type="term" value="C:cytoplasm"/>
    <property type="evidence" value="ECO:0007669"/>
    <property type="project" value="TreeGrafter"/>
</dbReference>
<protein>
    <recommendedName>
        <fullName evidence="1">NAD-dependent epimerase/dehydratase domain-containing protein</fullName>
    </recommendedName>
</protein>
<dbReference type="HOGENOM" id="CLU_007383_12_0_1"/>
<accession>W3WLL6</accession>
<reference evidence="3" key="1">
    <citation type="journal article" date="2015" name="BMC Genomics">
        <title>Genomic and transcriptomic analysis of the endophytic fungus Pestalotiopsis fici reveals its lifestyle and high potential for synthesis of natural products.</title>
        <authorList>
            <person name="Wang X."/>
            <person name="Zhang X."/>
            <person name="Liu L."/>
            <person name="Xiang M."/>
            <person name="Wang W."/>
            <person name="Sun X."/>
            <person name="Che Y."/>
            <person name="Guo L."/>
            <person name="Liu G."/>
            <person name="Guo L."/>
            <person name="Wang C."/>
            <person name="Yin W.B."/>
            <person name="Stadler M."/>
            <person name="Zhang X."/>
            <person name="Liu X."/>
        </authorList>
    </citation>
    <scope>NUCLEOTIDE SEQUENCE [LARGE SCALE GENOMIC DNA]</scope>
    <source>
        <strain evidence="3">W106-1 / CGMCC3.15140</strain>
    </source>
</reference>
<keyword evidence="3" id="KW-1185">Reference proteome</keyword>
<dbReference type="OrthoDB" id="10262413at2759"/>
<dbReference type="eggNOG" id="ENOG502RZMK">
    <property type="taxonomic scope" value="Eukaryota"/>
</dbReference>
<dbReference type="Proteomes" id="UP000030651">
    <property type="component" value="Unassembled WGS sequence"/>
</dbReference>
<dbReference type="PANTHER" id="PTHR48079:SF6">
    <property type="entry name" value="NAD(P)-BINDING DOMAIN-CONTAINING PROTEIN-RELATED"/>
    <property type="match status" value="1"/>
</dbReference>
<dbReference type="RefSeq" id="XP_007841429.1">
    <property type="nucleotide sequence ID" value="XM_007843238.1"/>
</dbReference>
<dbReference type="Pfam" id="PF01370">
    <property type="entry name" value="Epimerase"/>
    <property type="match status" value="1"/>
</dbReference>
<dbReference type="InterPro" id="IPR051783">
    <property type="entry name" value="NAD(P)-dependent_oxidoreduct"/>
</dbReference>
<dbReference type="PANTHER" id="PTHR48079">
    <property type="entry name" value="PROTEIN YEEZ"/>
    <property type="match status" value="1"/>
</dbReference>
<dbReference type="Gene3D" id="3.40.50.720">
    <property type="entry name" value="NAD(P)-binding Rossmann-like Domain"/>
    <property type="match status" value="1"/>
</dbReference>
<organism evidence="2 3">
    <name type="scientific">Pestalotiopsis fici (strain W106-1 / CGMCC3.15140)</name>
    <dbReference type="NCBI Taxonomy" id="1229662"/>
    <lineage>
        <taxon>Eukaryota</taxon>
        <taxon>Fungi</taxon>
        <taxon>Dikarya</taxon>
        <taxon>Ascomycota</taxon>
        <taxon>Pezizomycotina</taxon>
        <taxon>Sordariomycetes</taxon>
        <taxon>Xylariomycetidae</taxon>
        <taxon>Amphisphaeriales</taxon>
        <taxon>Sporocadaceae</taxon>
        <taxon>Pestalotiopsis</taxon>
    </lineage>
</organism>
<proteinExistence type="predicted"/>
<evidence type="ECO:0000313" key="2">
    <source>
        <dbReference type="EMBL" id="ETS73711.1"/>
    </source>
</evidence>